<keyword evidence="1" id="KW-0732">Signal</keyword>
<proteinExistence type="predicted"/>
<dbReference type="Proteomes" id="UP001198862">
    <property type="component" value="Unassembled WGS sequence"/>
</dbReference>
<sequence length="95" mass="10122">MRNCSSAPVLCALAGFLLSAAAASAQQTNEQLAARCAELGALYDRYNTRRSEGSGGPDMIRLGAGIDCQKGRYQQGIKALEDLLQRNRVPIPPAN</sequence>
<evidence type="ECO:0000313" key="2">
    <source>
        <dbReference type="EMBL" id="MCC8428797.1"/>
    </source>
</evidence>
<dbReference type="RefSeq" id="WP_230550003.1">
    <property type="nucleotide sequence ID" value="NZ_JAJISD010000002.1"/>
</dbReference>
<keyword evidence="3" id="KW-1185">Reference proteome</keyword>
<dbReference type="EMBL" id="JAJISD010000002">
    <property type="protein sequence ID" value="MCC8428797.1"/>
    <property type="molecule type" value="Genomic_DNA"/>
</dbReference>
<feature type="chain" id="PRO_5045404468" evidence="1">
    <location>
        <begin position="26"/>
        <end position="95"/>
    </location>
</feature>
<evidence type="ECO:0000313" key="3">
    <source>
        <dbReference type="Proteomes" id="UP001198862"/>
    </source>
</evidence>
<name>A0ABS8KRU5_9HYPH</name>
<feature type="signal peptide" evidence="1">
    <location>
        <begin position="1"/>
        <end position="25"/>
    </location>
</feature>
<organism evidence="2 3">
    <name type="scientific">Reyranella aquatilis</name>
    <dbReference type="NCBI Taxonomy" id="2035356"/>
    <lineage>
        <taxon>Bacteria</taxon>
        <taxon>Pseudomonadati</taxon>
        <taxon>Pseudomonadota</taxon>
        <taxon>Alphaproteobacteria</taxon>
        <taxon>Hyphomicrobiales</taxon>
        <taxon>Reyranellaceae</taxon>
        <taxon>Reyranella</taxon>
    </lineage>
</organism>
<accession>A0ABS8KRU5</accession>
<reference evidence="2 3" key="1">
    <citation type="submission" date="2021-11" db="EMBL/GenBank/DDBJ databases">
        <authorList>
            <person name="Lee D.-H."/>
            <person name="Kim S.-B."/>
        </authorList>
    </citation>
    <scope>NUCLEOTIDE SEQUENCE [LARGE SCALE GENOMIC DNA]</scope>
    <source>
        <strain evidence="2 3">KCTC 52223</strain>
    </source>
</reference>
<comment type="caution">
    <text evidence="2">The sequence shown here is derived from an EMBL/GenBank/DDBJ whole genome shotgun (WGS) entry which is preliminary data.</text>
</comment>
<protein>
    <submittedName>
        <fullName evidence="2">Uncharacterized protein</fullName>
    </submittedName>
</protein>
<evidence type="ECO:0000256" key="1">
    <source>
        <dbReference type="SAM" id="SignalP"/>
    </source>
</evidence>
<gene>
    <name evidence="2" type="ORF">LJ725_07470</name>
</gene>